<gene>
    <name evidence="2" type="ORF">CcaverHIS019_0511020</name>
</gene>
<dbReference type="KEGG" id="ccac:CcaHIS019_0511020"/>
<evidence type="ECO:0000313" key="3">
    <source>
        <dbReference type="Proteomes" id="UP001233271"/>
    </source>
</evidence>
<dbReference type="EMBL" id="AP028216">
    <property type="protein sequence ID" value="BEI93474.1"/>
    <property type="molecule type" value="Genomic_DNA"/>
</dbReference>
<proteinExistence type="predicted"/>
<dbReference type="Proteomes" id="UP001233271">
    <property type="component" value="Chromosome 5"/>
</dbReference>
<feature type="region of interest" description="Disordered" evidence="1">
    <location>
        <begin position="1"/>
        <end position="23"/>
    </location>
</feature>
<protein>
    <submittedName>
        <fullName evidence="2">Uncharacterized protein</fullName>
    </submittedName>
</protein>
<keyword evidence="3" id="KW-1185">Reference proteome</keyword>
<evidence type="ECO:0000313" key="2">
    <source>
        <dbReference type="EMBL" id="BEI93474.1"/>
    </source>
</evidence>
<reference evidence="2" key="1">
    <citation type="journal article" date="2023" name="BMC Genomics">
        <title>Chromosome-level genome assemblies of Cutaneotrichosporon spp. (Trichosporonales, Basidiomycota) reveal imbalanced evolution between nucleotide sequences and chromosome synteny.</title>
        <authorList>
            <person name="Kobayashi Y."/>
            <person name="Kayamori A."/>
            <person name="Aoki K."/>
            <person name="Shiwa Y."/>
            <person name="Matsutani M."/>
            <person name="Fujita N."/>
            <person name="Sugita T."/>
            <person name="Iwasaki W."/>
            <person name="Tanaka N."/>
            <person name="Takashima M."/>
        </authorList>
    </citation>
    <scope>NUCLEOTIDE SEQUENCE</scope>
    <source>
        <strain evidence="2">HIS019</strain>
    </source>
</reference>
<evidence type="ECO:0000256" key="1">
    <source>
        <dbReference type="SAM" id="MobiDB-lite"/>
    </source>
</evidence>
<feature type="compositionally biased region" description="Polar residues" evidence="1">
    <location>
        <begin position="1"/>
        <end position="12"/>
    </location>
</feature>
<dbReference type="RefSeq" id="XP_060458739.1">
    <property type="nucleotide sequence ID" value="XM_060602335.1"/>
</dbReference>
<dbReference type="AlphaFoldDB" id="A0AA48L7M7"/>
<feature type="region of interest" description="Disordered" evidence="1">
    <location>
        <begin position="55"/>
        <end position="154"/>
    </location>
</feature>
<accession>A0AA48L7M7</accession>
<name>A0AA48L7M7_9TREE</name>
<organism evidence="2 3">
    <name type="scientific">Cutaneotrichosporon cavernicola</name>
    <dbReference type="NCBI Taxonomy" id="279322"/>
    <lineage>
        <taxon>Eukaryota</taxon>
        <taxon>Fungi</taxon>
        <taxon>Dikarya</taxon>
        <taxon>Basidiomycota</taxon>
        <taxon>Agaricomycotina</taxon>
        <taxon>Tremellomycetes</taxon>
        <taxon>Trichosporonales</taxon>
        <taxon>Trichosporonaceae</taxon>
        <taxon>Cutaneotrichosporon</taxon>
    </lineage>
</organism>
<dbReference type="GeneID" id="85497344"/>
<feature type="compositionally biased region" description="Low complexity" evidence="1">
    <location>
        <begin position="63"/>
        <end position="83"/>
    </location>
</feature>
<sequence>MRSYSLTGTTLPNPIPIDNNRMFGTTSREEIYGRRPSQTAKSPPAPLLAFRDFSKEAAERSKTGTSPIATTSTPTSLSTAGAAISPTHDKTDRLAHIAGSRGELYGRRPSLVGPDGRVPPSGKPEWVKGTGEKAHPVFEENVFEDDDKPEAKKA</sequence>